<proteinExistence type="predicted"/>
<sequence>MELNEYAKEALRTESVVESVTGVSAPALYSAMKAMIAVGEVLDKMKKRIFYGKNIDLNALNDDIESALDSLRDLRTDVENGNLTNIEQIEMFQDQKGYFTDIGPQQLAAVDPRILHVVLGIATEGSEIVEAITNQIEGNPLDMVNLSEEIGDLNWYANGIFPDASGVPYSKYLSTNIVKLVIRYPDKFSSWLALDKNRNLVEERKVLEDGTK</sequence>
<accession>A0AAP2BJU3</accession>
<dbReference type="Proteomes" id="UP000673434">
    <property type="component" value="Unassembled WGS sequence"/>
</dbReference>
<organism evidence="1 2">
    <name type="scientific">Klebsiella oxytoca</name>
    <dbReference type="NCBI Taxonomy" id="571"/>
    <lineage>
        <taxon>Bacteria</taxon>
        <taxon>Pseudomonadati</taxon>
        <taxon>Pseudomonadota</taxon>
        <taxon>Gammaproteobacteria</taxon>
        <taxon>Enterobacterales</taxon>
        <taxon>Enterobacteriaceae</taxon>
        <taxon>Klebsiella/Raoultella group</taxon>
        <taxon>Klebsiella</taxon>
    </lineage>
</organism>
<protein>
    <submittedName>
        <fullName evidence="1">Uncharacterized protein</fullName>
    </submittedName>
</protein>
<dbReference type="RefSeq" id="WP_210846291.1">
    <property type="nucleotide sequence ID" value="NZ_JAGKON010000013.1"/>
</dbReference>
<gene>
    <name evidence="1" type="ORF">J7S78_13905</name>
</gene>
<evidence type="ECO:0000313" key="2">
    <source>
        <dbReference type="Proteomes" id="UP000673434"/>
    </source>
</evidence>
<evidence type="ECO:0000313" key="1">
    <source>
        <dbReference type="EMBL" id="MBQ0600888.1"/>
    </source>
</evidence>
<name>A0AAP2BJU3_KLEOX</name>
<dbReference type="EMBL" id="JAGKON010000013">
    <property type="protein sequence ID" value="MBQ0600888.1"/>
    <property type="molecule type" value="Genomic_DNA"/>
</dbReference>
<comment type="caution">
    <text evidence="1">The sequence shown here is derived from an EMBL/GenBank/DDBJ whole genome shotgun (WGS) entry which is preliminary data.</text>
</comment>
<dbReference type="AlphaFoldDB" id="A0AAP2BJU3"/>
<reference evidence="1 2" key="1">
    <citation type="submission" date="2021-03" db="EMBL/GenBank/DDBJ databases">
        <authorList>
            <person name="Stanton E."/>
        </authorList>
    </citation>
    <scope>NUCLEOTIDE SEQUENCE [LARGE SCALE GENOMIC DNA]</scope>
    <source>
        <strain evidence="1 2">2020EL-00037</strain>
    </source>
</reference>
<keyword evidence="2" id="KW-1185">Reference proteome</keyword>